<feature type="domain" description="Histidine kinase" evidence="12">
    <location>
        <begin position="246"/>
        <end position="453"/>
    </location>
</feature>
<comment type="subcellular location">
    <subcellularLocation>
        <location evidence="2">Cell membrane</location>
    </subcellularLocation>
</comment>
<dbReference type="Gene3D" id="3.30.565.10">
    <property type="entry name" value="Histidine kinase-like ATPase, C-terminal domain"/>
    <property type="match status" value="1"/>
</dbReference>
<feature type="transmembrane region" description="Helical" evidence="11">
    <location>
        <begin position="20"/>
        <end position="43"/>
    </location>
</feature>
<sequence>MTAAPRSPKHSLRARITFTAAVVASLGIAVAGFLMVLVVELTLRNSLDESARSHGHDIAVLVEAGRLTNPLPSSGAAIAQVVDDQGRVLASTPGGDQLVPIVGGDDLTAVRSGGAVDLDGTRLGQPEPYRAVGVPIELVEHPQTVIVAVSLAEQHRTARLLRIGVIASGSGVAVAVALLCWFITGRTLRPVEELRRGAAEITGTGQQRLLPVPAARDELWRLATTLNDMLIRLEAASSRQRAFVADAAHELRSPIAALRTELEVALAHPDAVDPHETAQEALQEVDRMGRLVDDMLVLARLEEGRRSSTWLIDMNDVVRDVLATLREARVPISAEPGESAMVHGNPEALARMMRNLIVNGVRHAASRVEVTIAVTDHVIEVRVGNDGPAIPPRHRERVFERFTRLDDARSRDAGGTGLGLAIVREIARAHGGDVEAGDVPSGACFIVRLPGRTP</sequence>
<dbReference type="SUPFAM" id="SSF55874">
    <property type="entry name" value="ATPase domain of HSP90 chaperone/DNA topoisomerase II/histidine kinase"/>
    <property type="match status" value="1"/>
</dbReference>
<dbReference type="EC" id="2.7.13.3" evidence="3"/>
<dbReference type="PANTHER" id="PTHR45436:SF5">
    <property type="entry name" value="SENSOR HISTIDINE KINASE TRCS"/>
    <property type="match status" value="1"/>
</dbReference>
<dbReference type="PROSITE" id="PS50109">
    <property type="entry name" value="HIS_KIN"/>
    <property type="match status" value="1"/>
</dbReference>
<evidence type="ECO:0000259" key="12">
    <source>
        <dbReference type="PROSITE" id="PS50109"/>
    </source>
</evidence>
<dbReference type="EMBL" id="JAAGOB010000012">
    <property type="protein sequence ID" value="NED97554.1"/>
    <property type="molecule type" value="Genomic_DNA"/>
</dbReference>
<keyword evidence="10 11" id="KW-0472">Membrane</keyword>
<dbReference type="SMART" id="SM00387">
    <property type="entry name" value="HATPase_c"/>
    <property type="match status" value="1"/>
</dbReference>
<evidence type="ECO:0000256" key="1">
    <source>
        <dbReference type="ARBA" id="ARBA00000085"/>
    </source>
</evidence>
<feature type="domain" description="HAMP" evidence="13">
    <location>
        <begin position="185"/>
        <end position="238"/>
    </location>
</feature>
<keyword evidence="15" id="KW-1185">Reference proteome</keyword>
<gene>
    <name evidence="14" type="ORF">G1H11_19845</name>
</gene>
<evidence type="ECO:0000256" key="2">
    <source>
        <dbReference type="ARBA" id="ARBA00004236"/>
    </source>
</evidence>
<dbReference type="InterPro" id="IPR036097">
    <property type="entry name" value="HisK_dim/P_sf"/>
</dbReference>
<evidence type="ECO:0000313" key="15">
    <source>
        <dbReference type="Proteomes" id="UP000469185"/>
    </source>
</evidence>
<dbReference type="RefSeq" id="WP_163820334.1">
    <property type="nucleotide sequence ID" value="NZ_JAAGOB010000012.1"/>
</dbReference>
<accession>A0A6N9YRE9</accession>
<dbReference type="GO" id="GO:0005886">
    <property type="term" value="C:plasma membrane"/>
    <property type="evidence" value="ECO:0007669"/>
    <property type="project" value="UniProtKB-SubCell"/>
</dbReference>
<evidence type="ECO:0000256" key="8">
    <source>
        <dbReference type="ARBA" id="ARBA00022989"/>
    </source>
</evidence>
<dbReference type="GO" id="GO:0000155">
    <property type="term" value="F:phosphorelay sensor kinase activity"/>
    <property type="evidence" value="ECO:0007669"/>
    <property type="project" value="InterPro"/>
</dbReference>
<dbReference type="PROSITE" id="PS50885">
    <property type="entry name" value="HAMP"/>
    <property type="match status" value="1"/>
</dbReference>
<reference evidence="14 15" key="1">
    <citation type="submission" date="2020-02" db="EMBL/GenBank/DDBJ databases">
        <authorList>
            <person name="Li X.-J."/>
            <person name="Feng X.-M."/>
        </authorList>
    </citation>
    <scope>NUCLEOTIDE SEQUENCE [LARGE SCALE GENOMIC DNA]</scope>
    <source>
        <strain evidence="14 15">CGMCC 4.7225</strain>
    </source>
</reference>
<keyword evidence="6 11" id="KW-0812">Transmembrane</keyword>
<keyword evidence="4" id="KW-0597">Phosphoprotein</keyword>
<keyword evidence="9" id="KW-0902">Two-component regulatory system</keyword>
<keyword evidence="8 11" id="KW-1133">Transmembrane helix</keyword>
<proteinExistence type="predicted"/>
<evidence type="ECO:0000256" key="7">
    <source>
        <dbReference type="ARBA" id="ARBA00022777"/>
    </source>
</evidence>
<dbReference type="InterPro" id="IPR050428">
    <property type="entry name" value="TCS_sensor_his_kinase"/>
</dbReference>
<evidence type="ECO:0000313" key="14">
    <source>
        <dbReference type="EMBL" id="NED97554.1"/>
    </source>
</evidence>
<name>A0A6N9YRE9_9ACTN</name>
<evidence type="ECO:0000256" key="5">
    <source>
        <dbReference type="ARBA" id="ARBA00022679"/>
    </source>
</evidence>
<dbReference type="Pfam" id="PF00512">
    <property type="entry name" value="HisKA"/>
    <property type="match status" value="1"/>
</dbReference>
<evidence type="ECO:0000256" key="6">
    <source>
        <dbReference type="ARBA" id="ARBA00022692"/>
    </source>
</evidence>
<dbReference type="PANTHER" id="PTHR45436">
    <property type="entry name" value="SENSOR HISTIDINE KINASE YKOH"/>
    <property type="match status" value="1"/>
</dbReference>
<dbReference type="Proteomes" id="UP000469185">
    <property type="component" value="Unassembled WGS sequence"/>
</dbReference>
<dbReference type="InterPro" id="IPR003594">
    <property type="entry name" value="HATPase_dom"/>
</dbReference>
<dbReference type="Gene3D" id="6.10.340.10">
    <property type="match status" value="1"/>
</dbReference>
<evidence type="ECO:0000256" key="10">
    <source>
        <dbReference type="ARBA" id="ARBA00023136"/>
    </source>
</evidence>
<organism evidence="14 15">
    <name type="scientific">Phytoactinopolyspora alkaliphila</name>
    <dbReference type="NCBI Taxonomy" id="1783498"/>
    <lineage>
        <taxon>Bacteria</taxon>
        <taxon>Bacillati</taxon>
        <taxon>Actinomycetota</taxon>
        <taxon>Actinomycetes</taxon>
        <taxon>Jiangellales</taxon>
        <taxon>Jiangellaceae</taxon>
        <taxon>Phytoactinopolyspora</taxon>
    </lineage>
</organism>
<evidence type="ECO:0000256" key="3">
    <source>
        <dbReference type="ARBA" id="ARBA00012438"/>
    </source>
</evidence>
<comment type="caution">
    <text evidence="14">The sequence shown here is derived from an EMBL/GenBank/DDBJ whole genome shotgun (WGS) entry which is preliminary data.</text>
</comment>
<protein>
    <recommendedName>
        <fullName evidence="3">histidine kinase</fullName>
        <ecNumber evidence="3">2.7.13.3</ecNumber>
    </recommendedName>
</protein>
<dbReference type="InterPro" id="IPR003661">
    <property type="entry name" value="HisK_dim/P_dom"/>
</dbReference>
<dbReference type="InterPro" id="IPR004358">
    <property type="entry name" value="Sig_transdc_His_kin-like_C"/>
</dbReference>
<dbReference type="SMART" id="SM00388">
    <property type="entry name" value="HisKA"/>
    <property type="match status" value="1"/>
</dbReference>
<evidence type="ECO:0000259" key="13">
    <source>
        <dbReference type="PROSITE" id="PS50885"/>
    </source>
</evidence>
<dbReference type="SUPFAM" id="SSF47384">
    <property type="entry name" value="Homodimeric domain of signal transducing histidine kinase"/>
    <property type="match status" value="1"/>
</dbReference>
<comment type="catalytic activity">
    <reaction evidence="1">
        <text>ATP + protein L-histidine = ADP + protein N-phospho-L-histidine.</text>
        <dbReference type="EC" id="2.7.13.3"/>
    </reaction>
</comment>
<dbReference type="InterPro" id="IPR005467">
    <property type="entry name" value="His_kinase_dom"/>
</dbReference>
<dbReference type="AlphaFoldDB" id="A0A6N9YRE9"/>
<dbReference type="SMART" id="SM00304">
    <property type="entry name" value="HAMP"/>
    <property type="match status" value="1"/>
</dbReference>
<dbReference type="InterPro" id="IPR003660">
    <property type="entry name" value="HAMP_dom"/>
</dbReference>
<dbReference type="InterPro" id="IPR036890">
    <property type="entry name" value="HATPase_C_sf"/>
</dbReference>
<feature type="transmembrane region" description="Helical" evidence="11">
    <location>
        <begin position="160"/>
        <end position="184"/>
    </location>
</feature>
<evidence type="ECO:0000256" key="9">
    <source>
        <dbReference type="ARBA" id="ARBA00023012"/>
    </source>
</evidence>
<dbReference type="PRINTS" id="PR00344">
    <property type="entry name" value="BCTRLSENSOR"/>
</dbReference>
<keyword evidence="5" id="KW-0808">Transferase</keyword>
<dbReference type="Pfam" id="PF02518">
    <property type="entry name" value="HATPase_c"/>
    <property type="match status" value="1"/>
</dbReference>
<keyword evidence="7" id="KW-0418">Kinase</keyword>
<evidence type="ECO:0000256" key="4">
    <source>
        <dbReference type="ARBA" id="ARBA00022553"/>
    </source>
</evidence>
<dbReference type="Pfam" id="PF00672">
    <property type="entry name" value="HAMP"/>
    <property type="match status" value="1"/>
</dbReference>
<evidence type="ECO:0000256" key="11">
    <source>
        <dbReference type="SAM" id="Phobius"/>
    </source>
</evidence>
<dbReference type="CDD" id="cd00082">
    <property type="entry name" value="HisKA"/>
    <property type="match status" value="1"/>
</dbReference>
<dbReference type="Gene3D" id="1.10.287.130">
    <property type="match status" value="1"/>
</dbReference>